<evidence type="ECO:0000313" key="3">
    <source>
        <dbReference type="Proteomes" id="UP000023541"/>
    </source>
</evidence>
<dbReference type="OrthoDB" id="1467832at2"/>
<sequence>MVMYSKLLKDFKEMYMAYIPLMIILSSCLGSVAAMYILMQERSLSQVVQLSLCVIVCMAFNASILAQMKAKFVFNLLIASLVINTLLVLLNIAFY</sequence>
<feature type="transmembrane region" description="Helical" evidence="1">
    <location>
        <begin position="15"/>
        <end position="38"/>
    </location>
</feature>
<dbReference type="PROSITE" id="PS51257">
    <property type="entry name" value="PROKAR_LIPOPROTEIN"/>
    <property type="match status" value="1"/>
</dbReference>
<dbReference type="EMBL" id="AQRA01000009">
    <property type="protein sequence ID" value="EZH72098.1"/>
    <property type="molecule type" value="Genomic_DNA"/>
</dbReference>
<evidence type="ECO:0000256" key="1">
    <source>
        <dbReference type="SAM" id="Phobius"/>
    </source>
</evidence>
<dbReference type="Proteomes" id="UP000023541">
    <property type="component" value="Unassembled WGS sequence"/>
</dbReference>
<name>A0A023BQZ4_9FLAO</name>
<dbReference type="STRING" id="1317122.ATO12_24485"/>
<reference evidence="2 3" key="1">
    <citation type="submission" date="2014-04" db="EMBL/GenBank/DDBJ databases">
        <title>Aquimarina sp. 22II-S11-z7 Genome Sequencing.</title>
        <authorList>
            <person name="Lai Q."/>
        </authorList>
    </citation>
    <scope>NUCLEOTIDE SEQUENCE [LARGE SCALE GENOMIC DNA]</scope>
    <source>
        <strain evidence="2 3">22II-S11-z7</strain>
    </source>
</reference>
<keyword evidence="1" id="KW-0472">Membrane</keyword>
<accession>A0A023BQZ4</accession>
<keyword evidence="1" id="KW-0812">Transmembrane</keyword>
<gene>
    <name evidence="2" type="ORF">ATO12_24485</name>
</gene>
<keyword evidence="1" id="KW-1133">Transmembrane helix</keyword>
<feature type="transmembrane region" description="Helical" evidence="1">
    <location>
        <begin position="72"/>
        <end position="94"/>
    </location>
</feature>
<evidence type="ECO:0000313" key="2">
    <source>
        <dbReference type="EMBL" id="EZH72098.1"/>
    </source>
</evidence>
<protein>
    <submittedName>
        <fullName evidence="2">Membrane protein</fullName>
    </submittedName>
</protein>
<comment type="caution">
    <text evidence="2">The sequence shown here is derived from an EMBL/GenBank/DDBJ whole genome shotgun (WGS) entry which is preliminary data.</text>
</comment>
<dbReference type="eggNOG" id="ENOG50331UG">
    <property type="taxonomic scope" value="Bacteria"/>
</dbReference>
<organism evidence="2 3">
    <name type="scientific">Aquimarina atlantica</name>
    <dbReference type="NCBI Taxonomy" id="1317122"/>
    <lineage>
        <taxon>Bacteria</taxon>
        <taxon>Pseudomonadati</taxon>
        <taxon>Bacteroidota</taxon>
        <taxon>Flavobacteriia</taxon>
        <taxon>Flavobacteriales</taxon>
        <taxon>Flavobacteriaceae</taxon>
        <taxon>Aquimarina</taxon>
    </lineage>
</organism>
<proteinExistence type="predicted"/>
<dbReference type="AlphaFoldDB" id="A0A023BQZ4"/>
<keyword evidence="3" id="KW-1185">Reference proteome</keyword>
<feature type="transmembrane region" description="Helical" evidence="1">
    <location>
        <begin position="47"/>
        <end position="66"/>
    </location>
</feature>